<evidence type="ECO:0000256" key="1">
    <source>
        <dbReference type="SAM" id="MobiDB-lite"/>
    </source>
</evidence>
<feature type="compositionally biased region" description="Basic and acidic residues" evidence="1">
    <location>
        <begin position="35"/>
        <end position="49"/>
    </location>
</feature>
<keyword evidence="3" id="KW-1185">Reference proteome</keyword>
<comment type="caution">
    <text evidence="2">The sequence shown here is derived from an EMBL/GenBank/DDBJ whole genome shotgun (WGS) entry which is preliminary data.</text>
</comment>
<dbReference type="Proteomes" id="UP000625711">
    <property type="component" value="Unassembled WGS sequence"/>
</dbReference>
<gene>
    <name evidence="2" type="ORF">GWI33_006341</name>
</gene>
<sequence>MRLVEDRHRTGSVGGARPPFSARLRPPRSFSLHRRSSDAPGARRTDNIRNDTAIGYIRKQTELVPYH</sequence>
<dbReference type="EMBL" id="JAACXV010000318">
    <property type="protein sequence ID" value="KAF7280165.1"/>
    <property type="molecule type" value="Genomic_DNA"/>
</dbReference>
<proteinExistence type="predicted"/>
<organism evidence="2 3">
    <name type="scientific">Rhynchophorus ferrugineus</name>
    <name type="common">Red palm weevil</name>
    <name type="synonym">Curculio ferrugineus</name>
    <dbReference type="NCBI Taxonomy" id="354439"/>
    <lineage>
        <taxon>Eukaryota</taxon>
        <taxon>Metazoa</taxon>
        <taxon>Ecdysozoa</taxon>
        <taxon>Arthropoda</taxon>
        <taxon>Hexapoda</taxon>
        <taxon>Insecta</taxon>
        <taxon>Pterygota</taxon>
        <taxon>Neoptera</taxon>
        <taxon>Endopterygota</taxon>
        <taxon>Coleoptera</taxon>
        <taxon>Polyphaga</taxon>
        <taxon>Cucujiformia</taxon>
        <taxon>Curculionidae</taxon>
        <taxon>Dryophthorinae</taxon>
        <taxon>Rhynchophorus</taxon>
    </lineage>
</organism>
<reference evidence="2" key="1">
    <citation type="submission" date="2020-08" db="EMBL/GenBank/DDBJ databases">
        <title>Genome sequencing and assembly of the red palm weevil Rhynchophorus ferrugineus.</title>
        <authorList>
            <person name="Dias G.B."/>
            <person name="Bergman C.M."/>
            <person name="Manee M."/>
        </authorList>
    </citation>
    <scope>NUCLEOTIDE SEQUENCE</scope>
    <source>
        <strain evidence="2">AA-2017</strain>
        <tissue evidence="2">Whole larva</tissue>
    </source>
</reference>
<dbReference type="AlphaFoldDB" id="A0A834IM33"/>
<evidence type="ECO:0000313" key="2">
    <source>
        <dbReference type="EMBL" id="KAF7280165.1"/>
    </source>
</evidence>
<evidence type="ECO:0000313" key="3">
    <source>
        <dbReference type="Proteomes" id="UP000625711"/>
    </source>
</evidence>
<feature type="region of interest" description="Disordered" evidence="1">
    <location>
        <begin position="1"/>
        <end position="53"/>
    </location>
</feature>
<protein>
    <submittedName>
        <fullName evidence="2">Uncharacterized protein</fullName>
    </submittedName>
</protein>
<accession>A0A834IM33</accession>
<name>A0A834IM33_RHYFE</name>